<evidence type="ECO:0000313" key="1">
    <source>
        <dbReference type="EMBL" id="ASN69242.1"/>
    </source>
</evidence>
<dbReference type="EMBL" id="MF417887">
    <property type="protein sequence ID" value="ASN69242.1"/>
    <property type="molecule type" value="Genomic_DNA"/>
</dbReference>
<reference evidence="1" key="1">
    <citation type="submission" date="2017-06" db="EMBL/GenBank/DDBJ databases">
        <title>Novel phages from South African skin metaviromes.</title>
        <authorList>
            <person name="van Zyl L.J."/>
            <person name="Abrahams Y."/>
            <person name="Stander E.A."/>
            <person name="Kirby B.M."/>
            <person name="Clavaud C."/>
            <person name="Farcet C."/>
            <person name="Breton L."/>
            <person name="Trindade M.I."/>
        </authorList>
    </citation>
    <scope>NUCLEOTIDE SEQUENCE</scope>
</reference>
<gene>
    <name evidence="1" type="ORF">7S3_64</name>
</gene>
<name>A0A2H4J2D6_9CAUD</name>
<sequence>MLSDGTRRITVIEDGTVDLAAIVKVAHGRWSRLAEARGLRVRYIRCVETCWNERGLIGGVFEAELEKA</sequence>
<organism evidence="1">
    <name type="scientific">uncultured Caudovirales phage</name>
    <dbReference type="NCBI Taxonomy" id="2100421"/>
    <lineage>
        <taxon>Viruses</taxon>
        <taxon>Duplodnaviria</taxon>
        <taxon>Heunggongvirae</taxon>
        <taxon>Uroviricota</taxon>
        <taxon>Caudoviricetes</taxon>
        <taxon>Peduoviridae</taxon>
        <taxon>Maltschvirus</taxon>
        <taxon>Maltschvirus maltsch</taxon>
    </lineage>
</organism>
<proteinExistence type="predicted"/>
<protein>
    <submittedName>
        <fullName evidence="1">Uncharacterized protein</fullName>
    </submittedName>
</protein>
<accession>A0A2H4J2D6</accession>